<keyword evidence="1" id="KW-0812">Transmembrane</keyword>
<keyword evidence="1" id="KW-1133">Transmembrane helix</keyword>
<evidence type="ECO:0000313" key="3">
    <source>
        <dbReference type="Proteomes" id="UP000321051"/>
    </source>
</evidence>
<evidence type="ECO:0000313" key="2">
    <source>
        <dbReference type="EMBL" id="GEK58196.1"/>
    </source>
</evidence>
<keyword evidence="1" id="KW-0472">Membrane</keyword>
<gene>
    <name evidence="2" type="ORF">MHA01_11010</name>
</gene>
<accession>A0A510Y4C8</accession>
<reference evidence="2 3" key="1">
    <citation type="submission" date="2019-07" db="EMBL/GenBank/DDBJ databases">
        <title>Whole genome shotgun sequence of Marinococcus halophilus NBRC 102359.</title>
        <authorList>
            <person name="Hosoyama A."/>
            <person name="Uohara A."/>
            <person name="Ohji S."/>
            <person name="Ichikawa N."/>
        </authorList>
    </citation>
    <scope>NUCLEOTIDE SEQUENCE [LARGE SCALE GENOMIC DNA]</scope>
    <source>
        <strain evidence="2 3">NBRC 102359</strain>
    </source>
</reference>
<name>A0A510Y4C8_MARHA</name>
<dbReference type="EMBL" id="BJUN01000005">
    <property type="protein sequence ID" value="GEK58196.1"/>
    <property type="molecule type" value="Genomic_DNA"/>
</dbReference>
<feature type="transmembrane region" description="Helical" evidence="1">
    <location>
        <begin position="34"/>
        <end position="55"/>
    </location>
</feature>
<comment type="caution">
    <text evidence="2">The sequence shown here is derived from an EMBL/GenBank/DDBJ whole genome shotgun (WGS) entry which is preliminary data.</text>
</comment>
<sequence>MHLKTFMKRTIYVVLTVYTIVYVAYSIKTGDWNFFVYVFGLVLMVSPFMGMYYVFFPPRP</sequence>
<dbReference type="Proteomes" id="UP000321051">
    <property type="component" value="Unassembled WGS sequence"/>
</dbReference>
<keyword evidence="3" id="KW-1185">Reference proteome</keyword>
<proteinExistence type="predicted"/>
<protein>
    <submittedName>
        <fullName evidence="2">Uncharacterized protein</fullName>
    </submittedName>
</protein>
<evidence type="ECO:0000256" key="1">
    <source>
        <dbReference type="SAM" id="Phobius"/>
    </source>
</evidence>
<feature type="transmembrane region" description="Helical" evidence="1">
    <location>
        <begin position="12"/>
        <end position="28"/>
    </location>
</feature>
<dbReference type="AlphaFoldDB" id="A0A510Y4C8"/>
<organism evidence="2 3">
    <name type="scientific">Marinococcus halophilus</name>
    <dbReference type="NCBI Taxonomy" id="1371"/>
    <lineage>
        <taxon>Bacteria</taxon>
        <taxon>Bacillati</taxon>
        <taxon>Bacillota</taxon>
        <taxon>Bacilli</taxon>
        <taxon>Bacillales</taxon>
        <taxon>Bacillaceae</taxon>
        <taxon>Marinococcus</taxon>
    </lineage>
</organism>